<comment type="caution">
    <text evidence="2">The sequence shown here is derived from an EMBL/GenBank/DDBJ whole genome shotgun (WGS) entry which is preliminary data.</text>
</comment>
<dbReference type="InterPro" id="IPR027417">
    <property type="entry name" value="P-loop_NTPase"/>
</dbReference>
<protein>
    <recommendedName>
        <fullName evidence="1">Sulfotransferase domain-containing protein</fullName>
    </recommendedName>
</protein>
<dbReference type="AlphaFoldDB" id="A0AAV6TSK6"/>
<dbReference type="InterPro" id="IPR000863">
    <property type="entry name" value="Sulfotransferase_dom"/>
</dbReference>
<dbReference type="GO" id="GO:0008146">
    <property type="term" value="F:sulfotransferase activity"/>
    <property type="evidence" value="ECO:0007669"/>
    <property type="project" value="InterPro"/>
</dbReference>
<dbReference type="Pfam" id="PF00685">
    <property type="entry name" value="Sulfotransfer_1"/>
    <property type="match status" value="1"/>
</dbReference>
<organism evidence="2 3">
    <name type="scientific">Oedothorax gibbosus</name>
    <dbReference type="NCBI Taxonomy" id="931172"/>
    <lineage>
        <taxon>Eukaryota</taxon>
        <taxon>Metazoa</taxon>
        <taxon>Ecdysozoa</taxon>
        <taxon>Arthropoda</taxon>
        <taxon>Chelicerata</taxon>
        <taxon>Arachnida</taxon>
        <taxon>Araneae</taxon>
        <taxon>Araneomorphae</taxon>
        <taxon>Entelegynae</taxon>
        <taxon>Araneoidea</taxon>
        <taxon>Linyphiidae</taxon>
        <taxon>Erigoninae</taxon>
        <taxon>Oedothorax</taxon>
    </lineage>
</organism>
<evidence type="ECO:0000313" key="3">
    <source>
        <dbReference type="Proteomes" id="UP000827092"/>
    </source>
</evidence>
<dbReference type="Gene3D" id="3.40.50.300">
    <property type="entry name" value="P-loop containing nucleotide triphosphate hydrolases"/>
    <property type="match status" value="1"/>
</dbReference>
<dbReference type="Proteomes" id="UP000827092">
    <property type="component" value="Unassembled WGS sequence"/>
</dbReference>
<keyword evidence="3" id="KW-1185">Reference proteome</keyword>
<gene>
    <name evidence="2" type="ORF">JTE90_006046</name>
</gene>
<proteinExistence type="predicted"/>
<evidence type="ECO:0000313" key="2">
    <source>
        <dbReference type="EMBL" id="KAG8174598.1"/>
    </source>
</evidence>
<name>A0AAV6TSK6_9ARAC</name>
<dbReference type="SUPFAM" id="SSF52540">
    <property type="entry name" value="P-loop containing nucleoside triphosphate hydrolases"/>
    <property type="match status" value="1"/>
</dbReference>
<evidence type="ECO:0000259" key="1">
    <source>
        <dbReference type="Pfam" id="PF00685"/>
    </source>
</evidence>
<reference evidence="2 3" key="1">
    <citation type="journal article" date="2022" name="Nat. Ecol. Evol.">
        <title>A masculinizing supergene underlies an exaggerated male reproductive morph in a spider.</title>
        <authorList>
            <person name="Hendrickx F."/>
            <person name="De Corte Z."/>
            <person name="Sonet G."/>
            <person name="Van Belleghem S.M."/>
            <person name="Kostlbacher S."/>
            <person name="Vangestel C."/>
        </authorList>
    </citation>
    <scope>NUCLEOTIDE SEQUENCE [LARGE SCALE GENOMIC DNA]</scope>
    <source>
        <strain evidence="2">W744_W776</strain>
    </source>
</reference>
<accession>A0AAV6TSK6</accession>
<feature type="domain" description="Sulfotransferase" evidence="1">
    <location>
        <begin position="7"/>
        <end position="70"/>
    </location>
</feature>
<dbReference type="EMBL" id="JAFNEN010001183">
    <property type="protein sequence ID" value="KAG8174598.1"/>
    <property type="molecule type" value="Genomic_DNA"/>
</dbReference>
<sequence length="83" mass="9718">MCRVLFRKNTNLLFLTYEEMKEDTKAAILKIASFLDDKKYGEALRGNENVLNNILKYSSPEHTKEFISSHRHGKDKDQMKLPD</sequence>